<evidence type="ECO:0000256" key="1">
    <source>
        <dbReference type="SAM" id="MobiDB-lite"/>
    </source>
</evidence>
<dbReference type="RefSeq" id="WP_131603546.1">
    <property type="nucleotide sequence ID" value="NZ_SJLU01000039.1"/>
</dbReference>
<evidence type="ECO:0000313" key="3">
    <source>
        <dbReference type="Proteomes" id="UP000291866"/>
    </source>
</evidence>
<dbReference type="AlphaFoldDB" id="A0A8G2ITW3"/>
<name>A0A8G2ITW3_RHILV</name>
<feature type="region of interest" description="Disordered" evidence="1">
    <location>
        <begin position="841"/>
        <end position="860"/>
    </location>
</feature>
<reference evidence="2 3" key="1">
    <citation type="submission" date="2019-02" db="EMBL/GenBank/DDBJ databases">
        <title>The competitiveness to form nodules shapes the capacities of Rhizobium leguminosarum sv viciae communities to promote symbiosis with specific hosts.</title>
        <authorList>
            <person name="Boivin S."/>
            <person name="Lepetit M."/>
        </authorList>
    </citation>
    <scope>NUCLEOTIDE SEQUENCE [LARGE SCALE GENOMIC DNA]</scope>
    <source>
        <strain evidence="2 3">SPF4F3</strain>
    </source>
</reference>
<organism evidence="2 3">
    <name type="scientific">Rhizobium leguminosarum bv. viciae</name>
    <dbReference type="NCBI Taxonomy" id="387"/>
    <lineage>
        <taxon>Bacteria</taxon>
        <taxon>Pseudomonadati</taxon>
        <taxon>Pseudomonadota</taxon>
        <taxon>Alphaproteobacteria</taxon>
        <taxon>Hyphomicrobiales</taxon>
        <taxon>Rhizobiaceae</taxon>
        <taxon>Rhizobium/Agrobacterium group</taxon>
        <taxon>Rhizobium</taxon>
    </lineage>
</organism>
<dbReference type="InterPro" id="IPR016024">
    <property type="entry name" value="ARM-type_fold"/>
</dbReference>
<sequence length="860" mass="94375">MRDFAPPTGNQMREIEDAIRAGERNRDMMVLVRNYCANARIEKFGGTGMIERETGLPIGHHGMRCDFAPEGGMASWDLRDAAIDFYDRNCAGCAHRKPLRLPNLLKIIADRDRKQATREAQAEADSRAAAKALAERDSTRAALMPKLGAVARTLLEDIGVFDADRSSENCERVTQSARLAPEHFSPDLVQYVFALGTNHPWFAETALIILDAVGAENKMVVELAVDILKRGYPASVAVQGLFPRLETLSAAAVAGILAAAIDLADPGELDFFYGSEDSRPRDSRLLEGLWQCFRAEVVVTVEQMLLSGRRSDLQRAGRALHVLHAVDRTATTSILRTLASVYVRAPSLVSDLEDDEDRLPDLADALNDAFDVAPQEVDNLLQSLQQGAPASHRARIVKVYALAVQVGYDDPPVSASSLRHTLALKRLVWAPTVERDDKVIEEVASAFRSGSKGLENVVRAQLDAFTGALFLLDDRLAQLEAAINEPAENVFVAMERNTRRMVVRGLMEQLVDWASEAATDDSPSVAKIIGLFDTIPEGRDNLRGILLGATKELSRDLDGLKQLLPHLYAALVGSSVLGRSCAATAIGELPYHSITNIPDLLFEAFGALLRDQYVMVHKTAVAAFQRSIVPERYRINAANAILSLIHYYRTQSKEDAFLAECVSLLAGMADLFGNQSGLVRRYLIDVAMDIDPIFLRSCILSLSHSLGHEAEFAKLAARMIPQMADRYNQSDTASKLLRKVTKEGLASYAGAFHDAAVAVLDIELHTALGIVEAFLLAGMVGEAESLITALVDSTGDNVRFRRRRRMLQWPRLAMQFEAAVSARDLDRMAATSRAWMEAAVADAQDQEDGRERSARSSLPF</sequence>
<comment type="caution">
    <text evidence="2">The sequence shown here is derived from an EMBL/GenBank/DDBJ whole genome shotgun (WGS) entry which is preliminary data.</text>
</comment>
<dbReference type="EMBL" id="SJLU01000039">
    <property type="protein sequence ID" value="TBX84881.1"/>
    <property type="molecule type" value="Genomic_DNA"/>
</dbReference>
<dbReference type="Proteomes" id="UP000291866">
    <property type="component" value="Unassembled WGS sequence"/>
</dbReference>
<protein>
    <submittedName>
        <fullName evidence="2">Uncharacterized protein</fullName>
    </submittedName>
</protein>
<gene>
    <name evidence="2" type="ORF">E0H31_36140</name>
</gene>
<proteinExistence type="predicted"/>
<accession>A0A8G2ITW3</accession>
<dbReference type="SUPFAM" id="SSF48371">
    <property type="entry name" value="ARM repeat"/>
    <property type="match status" value="1"/>
</dbReference>
<evidence type="ECO:0000313" key="2">
    <source>
        <dbReference type="EMBL" id="TBX84881.1"/>
    </source>
</evidence>